<name>A0ACC1LRL8_9FUNG</name>
<accession>A0ACC1LRL8</accession>
<protein>
    <submittedName>
        <fullName evidence="1">Uncharacterized protein</fullName>
    </submittedName>
</protein>
<gene>
    <name evidence="1" type="ORF">H4S07_000312</name>
</gene>
<evidence type="ECO:0000313" key="2">
    <source>
        <dbReference type="Proteomes" id="UP001140096"/>
    </source>
</evidence>
<sequence>MSVYSLYHKGAFTRSTLVFPNDHKNLTSAQEEGQALYEITRHTCSMELIRCANAQTLLTGKYEGFTSRTMSLTGFGMTTKAKQAGVWKLGWKFIDFSSNEFTWRVSTTSSSWTLTDQGGRVVAKFTRARLRISKLGVLEMMERVDEALLALILVTCKIVHHDVQESEQSGG</sequence>
<comment type="caution">
    <text evidence="1">The sequence shown here is derived from an EMBL/GenBank/DDBJ whole genome shotgun (WGS) entry which is preliminary data.</text>
</comment>
<evidence type="ECO:0000313" key="1">
    <source>
        <dbReference type="EMBL" id="KAJ2813919.1"/>
    </source>
</evidence>
<reference evidence="1" key="1">
    <citation type="submission" date="2022-07" db="EMBL/GenBank/DDBJ databases">
        <title>Phylogenomic reconstructions and comparative analyses of Kickxellomycotina fungi.</title>
        <authorList>
            <person name="Reynolds N.K."/>
            <person name="Stajich J.E."/>
            <person name="Barry K."/>
            <person name="Grigoriev I.V."/>
            <person name="Crous P."/>
            <person name="Smith M.E."/>
        </authorList>
    </citation>
    <scope>NUCLEOTIDE SEQUENCE</scope>
    <source>
        <strain evidence="1">CBS 102833</strain>
    </source>
</reference>
<organism evidence="1 2">
    <name type="scientific">Coemansia furcata</name>
    <dbReference type="NCBI Taxonomy" id="417177"/>
    <lineage>
        <taxon>Eukaryota</taxon>
        <taxon>Fungi</taxon>
        <taxon>Fungi incertae sedis</taxon>
        <taxon>Zoopagomycota</taxon>
        <taxon>Kickxellomycotina</taxon>
        <taxon>Kickxellomycetes</taxon>
        <taxon>Kickxellales</taxon>
        <taxon>Kickxellaceae</taxon>
        <taxon>Coemansia</taxon>
    </lineage>
</organism>
<keyword evidence="2" id="KW-1185">Reference proteome</keyword>
<dbReference type="Proteomes" id="UP001140096">
    <property type="component" value="Unassembled WGS sequence"/>
</dbReference>
<proteinExistence type="predicted"/>
<dbReference type="EMBL" id="JANBUP010000013">
    <property type="protein sequence ID" value="KAJ2813919.1"/>
    <property type="molecule type" value="Genomic_DNA"/>
</dbReference>